<evidence type="ECO:0000313" key="3">
    <source>
        <dbReference type="EMBL" id="CAE4649140.1"/>
    </source>
</evidence>
<dbReference type="AlphaFoldDB" id="A0A7S4SLP7"/>
<reference evidence="3" key="1">
    <citation type="submission" date="2021-01" db="EMBL/GenBank/DDBJ databases">
        <authorList>
            <person name="Corre E."/>
            <person name="Pelletier E."/>
            <person name="Niang G."/>
            <person name="Scheremetjew M."/>
            <person name="Finn R."/>
            <person name="Kale V."/>
            <person name="Holt S."/>
            <person name="Cochrane G."/>
            <person name="Meng A."/>
            <person name="Brown T."/>
            <person name="Cohen L."/>
        </authorList>
    </citation>
    <scope>NUCLEOTIDE SEQUENCE</scope>
    <source>
        <strain evidence="3">CCMP3105</strain>
    </source>
</reference>
<dbReference type="GO" id="GO:0004176">
    <property type="term" value="F:ATP-dependent peptidase activity"/>
    <property type="evidence" value="ECO:0007669"/>
    <property type="project" value="InterPro"/>
</dbReference>
<dbReference type="SUPFAM" id="SSF52096">
    <property type="entry name" value="ClpP/crotonase"/>
    <property type="match status" value="1"/>
</dbReference>
<proteinExistence type="inferred from homology"/>
<dbReference type="PANTHER" id="PTHR10381">
    <property type="entry name" value="ATP-DEPENDENT CLP PROTEASE PROTEOLYTIC SUBUNIT"/>
    <property type="match status" value="1"/>
</dbReference>
<accession>A0A7S4SLP7</accession>
<dbReference type="PANTHER" id="PTHR10381:SF11">
    <property type="entry name" value="ATP-DEPENDENT CLP PROTEASE PROTEOLYTIC SUBUNIT, MITOCHONDRIAL"/>
    <property type="match status" value="1"/>
</dbReference>
<dbReference type="InterPro" id="IPR023562">
    <property type="entry name" value="ClpP/TepA"/>
</dbReference>
<evidence type="ECO:0000256" key="2">
    <source>
        <dbReference type="RuleBase" id="RU003567"/>
    </source>
</evidence>
<dbReference type="InterPro" id="IPR029045">
    <property type="entry name" value="ClpP/crotonase-like_dom_sf"/>
</dbReference>
<name>A0A7S4SLP7_9DINO</name>
<dbReference type="Gene3D" id="3.90.226.10">
    <property type="entry name" value="2-enoyl-CoA Hydratase, Chain A, domain 1"/>
    <property type="match status" value="1"/>
</dbReference>
<dbReference type="GO" id="GO:0004252">
    <property type="term" value="F:serine-type endopeptidase activity"/>
    <property type="evidence" value="ECO:0007669"/>
    <property type="project" value="InterPro"/>
</dbReference>
<comment type="similarity">
    <text evidence="1 2">Belongs to the peptidase S14 family.</text>
</comment>
<organism evidence="3">
    <name type="scientific">Alexandrium monilatum</name>
    <dbReference type="NCBI Taxonomy" id="311494"/>
    <lineage>
        <taxon>Eukaryota</taxon>
        <taxon>Sar</taxon>
        <taxon>Alveolata</taxon>
        <taxon>Dinophyceae</taxon>
        <taxon>Gonyaulacales</taxon>
        <taxon>Pyrocystaceae</taxon>
        <taxon>Alexandrium</taxon>
    </lineage>
</organism>
<protein>
    <recommendedName>
        <fullName evidence="2">ATP-dependent Clp protease proteolytic subunit</fullName>
    </recommendedName>
</protein>
<dbReference type="Pfam" id="PF00574">
    <property type="entry name" value="CLP_protease"/>
    <property type="match status" value="1"/>
</dbReference>
<dbReference type="GO" id="GO:0051117">
    <property type="term" value="F:ATPase binding"/>
    <property type="evidence" value="ECO:0007669"/>
    <property type="project" value="TreeGrafter"/>
</dbReference>
<dbReference type="GO" id="GO:0006515">
    <property type="term" value="P:protein quality control for misfolded or incompletely synthesized proteins"/>
    <property type="evidence" value="ECO:0007669"/>
    <property type="project" value="TreeGrafter"/>
</dbReference>
<sequence>MAQVYAALKEPNIREGTMGEGWRGRRSLWCAAAGVGTLVCSSCTTGSLGFSAVPGPQRLGGRRATAEYCAGGRPLPARVPGVQADSSWTAAAAVAGAGAAAAAAGALGGLATRAAPGLHGLLAWRGRRCARAGLTARHAEPLMPWKIPNTSRWQWLSVRELLLRERILMVTEYIDEQYANACMAILLYLQSEDATKPIQIYLNVPGAQLKPALALYDTIGQLTAKGCKVSTVCFSICAGMGAFLAAAGTKGRRFATPNSLFLLTKTGLESPIQGQAEDILVETVQMLKESARVEEELSRITGQPLEKIQTDLKRNFYLSAEKAVEYGIVDRVLVAQTDKGAKLNQGVRDPWSGQVVKEKVGFGVFADPNQPRTAV</sequence>
<dbReference type="CDD" id="cd07017">
    <property type="entry name" value="S14_ClpP_2"/>
    <property type="match status" value="1"/>
</dbReference>
<dbReference type="InterPro" id="IPR001907">
    <property type="entry name" value="ClpP"/>
</dbReference>
<evidence type="ECO:0000256" key="1">
    <source>
        <dbReference type="ARBA" id="ARBA00007039"/>
    </source>
</evidence>
<dbReference type="GO" id="GO:0009368">
    <property type="term" value="C:endopeptidase Clp complex"/>
    <property type="evidence" value="ECO:0007669"/>
    <property type="project" value="TreeGrafter"/>
</dbReference>
<gene>
    <name evidence="3" type="ORF">AMON00008_LOCUS51895</name>
</gene>
<dbReference type="PRINTS" id="PR00127">
    <property type="entry name" value="CLPPROTEASEP"/>
</dbReference>
<dbReference type="EMBL" id="HBNR01073170">
    <property type="protein sequence ID" value="CAE4649140.1"/>
    <property type="molecule type" value="Transcribed_RNA"/>
</dbReference>